<proteinExistence type="predicted"/>
<accession>A0A3T0E6X1</accession>
<dbReference type="InterPro" id="IPR043519">
    <property type="entry name" value="NT_sf"/>
</dbReference>
<dbReference type="EMBL" id="CP018911">
    <property type="protein sequence ID" value="AZU02967.1"/>
    <property type="molecule type" value="Genomic_DNA"/>
</dbReference>
<organism evidence="1 2">
    <name type="scientific">Glycocaulis alkaliphilus</name>
    <dbReference type="NCBI Taxonomy" id="1434191"/>
    <lineage>
        <taxon>Bacteria</taxon>
        <taxon>Pseudomonadati</taxon>
        <taxon>Pseudomonadota</taxon>
        <taxon>Alphaproteobacteria</taxon>
        <taxon>Maricaulales</taxon>
        <taxon>Maricaulaceae</taxon>
        <taxon>Glycocaulis</taxon>
    </lineage>
</organism>
<dbReference type="PANTHER" id="PTHR34822:SF1">
    <property type="entry name" value="GRPB FAMILY PROTEIN"/>
    <property type="match status" value="1"/>
</dbReference>
<protein>
    <recommendedName>
        <fullName evidence="3">GrpB family protein</fullName>
    </recommendedName>
</protein>
<dbReference type="SUPFAM" id="SSF81301">
    <property type="entry name" value="Nucleotidyltransferase"/>
    <property type="match status" value="1"/>
</dbReference>
<name>A0A3T0E6X1_9PROT</name>
<reference evidence="1 2" key="1">
    <citation type="submission" date="2016-12" db="EMBL/GenBank/DDBJ databases">
        <title>The genome of dimorphic prosthecate Glycocaulis alkaliphilus 6b-8t, isolated from crude oil dictates its adaptability in petroleum environments.</title>
        <authorList>
            <person name="Wu X.-L."/>
            <person name="Geng S."/>
        </authorList>
    </citation>
    <scope>NUCLEOTIDE SEQUENCE [LARGE SCALE GENOMIC DNA]</scope>
    <source>
        <strain evidence="1 2">6B-8</strain>
    </source>
</reference>
<dbReference type="Proteomes" id="UP000286954">
    <property type="component" value="Chromosome"/>
</dbReference>
<evidence type="ECO:0000313" key="2">
    <source>
        <dbReference type="Proteomes" id="UP000286954"/>
    </source>
</evidence>
<dbReference type="KEGG" id="gak:X907_0419"/>
<dbReference type="PANTHER" id="PTHR34822">
    <property type="entry name" value="GRPB DOMAIN PROTEIN (AFU_ORTHOLOGUE AFUA_1G01530)"/>
    <property type="match status" value="1"/>
</dbReference>
<evidence type="ECO:0000313" key="1">
    <source>
        <dbReference type="EMBL" id="AZU02967.1"/>
    </source>
</evidence>
<sequence>MGRPVLFFCFRHYQDGMKKDPIDVIAYEPRWVEEGLSHAEAVAAALGPLALRVDHVGSTAVPGLAAKDVIDIQALVMRLEDEGIAAAMAGAGYRFRDANTYDPPHPESPAALGEDDWRKLYFREAKGARRVHIHIRRNGAAAARNALLLRDFLRDDAPSRRDYSEFKMALAAKTRKDRDAYQTIKRPFISIALRSAESWAELSRWVPGAPDAYWRSAE</sequence>
<dbReference type="AlphaFoldDB" id="A0A3T0E6X1"/>
<dbReference type="InterPro" id="IPR007344">
    <property type="entry name" value="GrpB/CoaE"/>
</dbReference>
<dbReference type="Pfam" id="PF04229">
    <property type="entry name" value="GrpB"/>
    <property type="match status" value="1"/>
</dbReference>
<dbReference type="OrthoDB" id="9799092at2"/>
<evidence type="ECO:0008006" key="3">
    <source>
        <dbReference type="Google" id="ProtNLM"/>
    </source>
</evidence>
<gene>
    <name evidence="1" type="ORF">X907_0419</name>
</gene>
<dbReference type="Gene3D" id="3.30.460.10">
    <property type="entry name" value="Beta Polymerase, domain 2"/>
    <property type="match status" value="1"/>
</dbReference>
<keyword evidence="2" id="KW-1185">Reference proteome</keyword>